<dbReference type="AlphaFoldDB" id="A0A645CSP1"/>
<sequence>MDKDDDEGPGGGGGIEFGHHAAAGADQGREETEIVIDHVVHDQRYEHR</sequence>
<dbReference type="EMBL" id="VSSQ01029689">
    <property type="protein sequence ID" value="MPM79914.1"/>
    <property type="molecule type" value="Genomic_DNA"/>
</dbReference>
<gene>
    <name evidence="2" type="ORF">SDC9_126957</name>
</gene>
<feature type="region of interest" description="Disordered" evidence="1">
    <location>
        <begin position="1"/>
        <end position="31"/>
    </location>
</feature>
<reference evidence="2" key="1">
    <citation type="submission" date="2019-08" db="EMBL/GenBank/DDBJ databases">
        <authorList>
            <person name="Kucharzyk K."/>
            <person name="Murdoch R.W."/>
            <person name="Higgins S."/>
            <person name="Loffler F."/>
        </authorList>
    </citation>
    <scope>NUCLEOTIDE SEQUENCE</scope>
</reference>
<accession>A0A645CSP1</accession>
<evidence type="ECO:0000313" key="2">
    <source>
        <dbReference type="EMBL" id="MPM79914.1"/>
    </source>
</evidence>
<comment type="caution">
    <text evidence="2">The sequence shown here is derived from an EMBL/GenBank/DDBJ whole genome shotgun (WGS) entry which is preliminary data.</text>
</comment>
<organism evidence="2">
    <name type="scientific">bioreactor metagenome</name>
    <dbReference type="NCBI Taxonomy" id="1076179"/>
    <lineage>
        <taxon>unclassified sequences</taxon>
        <taxon>metagenomes</taxon>
        <taxon>ecological metagenomes</taxon>
    </lineage>
</organism>
<name>A0A645CSP1_9ZZZZ</name>
<proteinExistence type="predicted"/>
<protein>
    <submittedName>
        <fullName evidence="2">Uncharacterized protein</fullName>
    </submittedName>
</protein>
<evidence type="ECO:0000256" key="1">
    <source>
        <dbReference type="SAM" id="MobiDB-lite"/>
    </source>
</evidence>